<sequence length="15" mass="1643">MNGAPAQKDNLCRPK</sequence>
<reference evidence="1" key="1">
    <citation type="submission" date="2014-05" db="EMBL/GenBank/DDBJ databases">
        <authorList>
            <person name="Chronopoulou M."/>
        </authorList>
    </citation>
    <scope>NUCLEOTIDE SEQUENCE</scope>
    <source>
        <tissue evidence="1">Whole organism</tissue>
    </source>
</reference>
<evidence type="ECO:0000313" key="1">
    <source>
        <dbReference type="EMBL" id="CDW18921.1"/>
    </source>
</evidence>
<dbReference type="EMBL" id="HACA01001559">
    <property type="protein sequence ID" value="CDW18920.1"/>
    <property type="molecule type" value="Transcribed_RNA"/>
</dbReference>
<dbReference type="EMBL" id="HACA01001560">
    <property type="protein sequence ID" value="CDW18921.1"/>
    <property type="molecule type" value="Transcribed_RNA"/>
</dbReference>
<name>A0A0K2T0B8_LEPSM</name>
<accession>A0A0K2T0B8</accession>
<proteinExistence type="predicted"/>
<organism evidence="1">
    <name type="scientific">Lepeophtheirus salmonis</name>
    <name type="common">Salmon louse</name>
    <name type="synonym">Caligus salmonis</name>
    <dbReference type="NCBI Taxonomy" id="72036"/>
    <lineage>
        <taxon>Eukaryota</taxon>
        <taxon>Metazoa</taxon>
        <taxon>Ecdysozoa</taxon>
        <taxon>Arthropoda</taxon>
        <taxon>Crustacea</taxon>
        <taxon>Multicrustacea</taxon>
        <taxon>Hexanauplia</taxon>
        <taxon>Copepoda</taxon>
        <taxon>Siphonostomatoida</taxon>
        <taxon>Caligidae</taxon>
        <taxon>Lepeophtheirus</taxon>
    </lineage>
</organism>
<protein>
    <submittedName>
        <fullName evidence="1">Uncharacterized protein</fullName>
    </submittedName>
</protein>
<dbReference type="EMBL" id="HACA01001558">
    <property type="protein sequence ID" value="CDW18919.1"/>
    <property type="molecule type" value="Transcribed_RNA"/>
</dbReference>